<dbReference type="eggNOG" id="ENOG502TBHE">
    <property type="taxonomic scope" value="Eukaryota"/>
</dbReference>
<dbReference type="FunCoup" id="B4KZF5">
    <property type="interactions" value="1"/>
</dbReference>
<dbReference type="OMA" id="ETHYRFC"/>
<dbReference type="InParanoid" id="B4KZF5"/>
<dbReference type="EMBL" id="CH933809">
    <property type="protein sequence ID" value="EDW17882.1"/>
    <property type="molecule type" value="Genomic_DNA"/>
</dbReference>
<evidence type="ECO:0008006" key="4">
    <source>
        <dbReference type="Google" id="ProtNLM"/>
    </source>
</evidence>
<dbReference type="PhylomeDB" id="B4KZF5"/>
<reference evidence="2 3" key="1">
    <citation type="journal article" date="2007" name="Nature">
        <title>Evolution of genes and genomes on the Drosophila phylogeny.</title>
        <authorList>
            <consortium name="Drosophila 12 Genomes Consortium"/>
            <person name="Clark A.G."/>
            <person name="Eisen M.B."/>
            <person name="Smith D.R."/>
            <person name="Bergman C.M."/>
            <person name="Oliver B."/>
            <person name="Markow T.A."/>
            <person name="Kaufman T.C."/>
            <person name="Kellis M."/>
            <person name="Gelbart W."/>
            <person name="Iyer V.N."/>
            <person name="Pollard D.A."/>
            <person name="Sackton T.B."/>
            <person name="Larracuente A.M."/>
            <person name="Singh N.D."/>
            <person name="Abad J.P."/>
            <person name="Abt D.N."/>
            <person name="Adryan B."/>
            <person name="Aguade M."/>
            <person name="Akashi H."/>
            <person name="Anderson W.W."/>
            <person name="Aquadro C.F."/>
            <person name="Ardell D.H."/>
            <person name="Arguello R."/>
            <person name="Artieri C.G."/>
            <person name="Barbash D.A."/>
            <person name="Barker D."/>
            <person name="Barsanti P."/>
            <person name="Batterham P."/>
            <person name="Batzoglou S."/>
            <person name="Begun D."/>
            <person name="Bhutkar A."/>
            <person name="Blanco E."/>
            <person name="Bosak S.A."/>
            <person name="Bradley R.K."/>
            <person name="Brand A.D."/>
            <person name="Brent M.R."/>
            <person name="Brooks A.N."/>
            <person name="Brown R.H."/>
            <person name="Butlin R.K."/>
            <person name="Caggese C."/>
            <person name="Calvi B.R."/>
            <person name="Bernardo de Carvalho A."/>
            <person name="Caspi A."/>
            <person name="Castrezana S."/>
            <person name="Celniker S.E."/>
            <person name="Chang J.L."/>
            <person name="Chapple C."/>
            <person name="Chatterji S."/>
            <person name="Chinwalla A."/>
            <person name="Civetta A."/>
            <person name="Clifton S.W."/>
            <person name="Comeron J.M."/>
            <person name="Costello J.C."/>
            <person name="Coyne J.A."/>
            <person name="Daub J."/>
            <person name="David R.G."/>
            <person name="Delcher A.L."/>
            <person name="Delehaunty K."/>
            <person name="Do C.B."/>
            <person name="Ebling H."/>
            <person name="Edwards K."/>
            <person name="Eickbush T."/>
            <person name="Evans J.D."/>
            <person name="Filipski A."/>
            <person name="Findeiss S."/>
            <person name="Freyhult E."/>
            <person name="Fulton L."/>
            <person name="Fulton R."/>
            <person name="Garcia A.C."/>
            <person name="Gardiner A."/>
            <person name="Garfield D.A."/>
            <person name="Garvin B.E."/>
            <person name="Gibson G."/>
            <person name="Gilbert D."/>
            <person name="Gnerre S."/>
            <person name="Godfrey J."/>
            <person name="Good R."/>
            <person name="Gotea V."/>
            <person name="Gravely B."/>
            <person name="Greenberg A.J."/>
            <person name="Griffiths-Jones S."/>
            <person name="Gross S."/>
            <person name="Guigo R."/>
            <person name="Gustafson E.A."/>
            <person name="Haerty W."/>
            <person name="Hahn M.W."/>
            <person name="Halligan D.L."/>
            <person name="Halpern A.L."/>
            <person name="Halter G.M."/>
            <person name="Han M.V."/>
            <person name="Heger A."/>
            <person name="Hillier L."/>
            <person name="Hinrichs A.S."/>
            <person name="Holmes I."/>
            <person name="Hoskins R.A."/>
            <person name="Hubisz M.J."/>
            <person name="Hultmark D."/>
            <person name="Huntley M.A."/>
            <person name="Jaffe D.B."/>
            <person name="Jagadeeshan S."/>
            <person name="Jeck W.R."/>
            <person name="Johnson J."/>
            <person name="Jones C.D."/>
            <person name="Jordan W.C."/>
            <person name="Karpen G.H."/>
            <person name="Kataoka E."/>
            <person name="Keightley P.D."/>
            <person name="Kheradpour P."/>
            <person name="Kirkness E.F."/>
            <person name="Koerich L.B."/>
            <person name="Kristiansen K."/>
            <person name="Kudrna D."/>
            <person name="Kulathinal R.J."/>
            <person name="Kumar S."/>
            <person name="Kwok R."/>
            <person name="Lander E."/>
            <person name="Langley C.H."/>
            <person name="Lapoint R."/>
            <person name="Lazzaro B.P."/>
            <person name="Lee S.J."/>
            <person name="Levesque L."/>
            <person name="Li R."/>
            <person name="Lin C.F."/>
            <person name="Lin M.F."/>
            <person name="Lindblad-Toh K."/>
            <person name="Llopart A."/>
            <person name="Long M."/>
            <person name="Low L."/>
            <person name="Lozovsky E."/>
            <person name="Lu J."/>
            <person name="Luo M."/>
            <person name="Machado C.A."/>
            <person name="Makalowski W."/>
            <person name="Marzo M."/>
            <person name="Matsuda M."/>
            <person name="Matzkin L."/>
            <person name="McAllister B."/>
            <person name="McBride C.S."/>
            <person name="McKernan B."/>
            <person name="McKernan K."/>
            <person name="Mendez-Lago M."/>
            <person name="Minx P."/>
            <person name="Mollenhauer M.U."/>
            <person name="Montooth K."/>
            <person name="Mount S.M."/>
            <person name="Mu X."/>
            <person name="Myers E."/>
            <person name="Negre B."/>
            <person name="Newfeld S."/>
            <person name="Nielsen R."/>
            <person name="Noor M.A."/>
            <person name="O'Grady P."/>
            <person name="Pachter L."/>
            <person name="Papaceit M."/>
            <person name="Parisi M.J."/>
            <person name="Parisi M."/>
            <person name="Parts L."/>
            <person name="Pedersen J.S."/>
            <person name="Pesole G."/>
            <person name="Phillippy A.M."/>
            <person name="Ponting C.P."/>
            <person name="Pop M."/>
            <person name="Porcelli D."/>
            <person name="Powell J.R."/>
            <person name="Prohaska S."/>
            <person name="Pruitt K."/>
            <person name="Puig M."/>
            <person name="Quesneville H."/>
            <person name="Ram K.R."/>
            <person name="Rand D."/>
            <person name="Rasmussen M.D."/>
            <person name="Reed L.K."/>
            <person name="Reenan R."/>
            <person name="Reily A."/>
            <person name="Remington K.A."/>
            <person name="Rieger T.T."/>
            <person name="Ritchie M.G."/>
            <person name="Robin C."/>
            <person name="Rogers Y.H."/>
            <person name="Rohde C."/>
            <person name="Rozas J."/>
            <person name="Rubenfield M.J."/>
            <person name="Ruiz A."/>
            <person name="Russo S."/>
            <person name="Salzberg S.L."/>
            <person name="Sanchez-Gracia A."/>
            <person name="Saranga D.J."/>
            <person name="Sato H."/>
            <person name="Schaeffer S.W."/>
            <person name="Schatz M.C."/>
            <person name="Schlenke T."/>
            <person name="Schwartz R."/>
            <person name="Segarra C."/>
            <person name="Singh R.S."/>
            <person name="Sirot L."/>
            <person name="Sirota M."/>
            <person name="Sisneros N.B."/>
            <person name="Smith C.D."/>
            <person name="Smith T.F."/>
            <person name="Spieth J."/>
            <person name="Stage D.E."/>
            <person name="Stark A."/>
            <person name="Stephan W."/>
            <person name="Strausberg R.L."/>
            <person name="Strempel S."/>
            <person name="Sturgill D."/>
            <person name="Sutton G."/>
            <person name="Sutton G.G."/>
            <person name="Tao W."/>
            <person name="Teichmann S."/>
            <person name="Tobari Y.N."/>
            <person name="Tomimura Y."/>
            <person name="Tsolas J.M."/>
            <person name="Valente V.L."/>
            <person name="Venter E."/>
            <person name="Venter J.C."/>
            <person name="Vicario S."/>
            <person name="Vieira F.G."/>
            <person name="Vilella A.J."/>
            <person name="Villasante A."/>
            <person name="Walenz B."/>
            <person name="Wang J."/>
            <person name="Wasserman M."/>
            <person name="Watts T."/>
            <person name="Wilson D."/>
            <person name="Wilson R.K."/>
            <person name="Wing R.A."/>
            <person name="Wolfner M.F."/>
            <person name="Wong A."/>
            <person name="Wong G.K."/>
            <person name="Wu C.I."/>
            <person name="Wu G."/>
            <person name="Yamamoto D."/>
            <person name="Yang H.P."/>
            <person name="Yang S.P."/>
            <person name="Yorke J.A."/>
            <person name="Yoshida K."/>
            <person name="Zdobnov E."/>
            <person name="Zhang P."/>
            <person name="Zhang Y."/>
            <person name="Zimin A.V."/>
            <person name="Baldwin J."/>
            <person name="Abdouelleil A."/>
            <person name="Abdulkadir J."/>
            <person name="Abebe A."/>
            <person name="Abera B."/>
            <person name="Abreu J."/>
            <person name="Acer S.C."/>
            <person name="Aftuck L."/>
            <person name="Alexander A."/>
            <person name="An P."/>
            <person name="Anderson E."/>
            <person name="Anderson S."/>
            <person name="Arachi H."/>
            <person name="Azer M."/>
            <person name="Bachantsang P."/>
            <person name="Barry A."/>
            <person name="Bayul T."/>
            <person name="Berlin A."/>
            <person name="Bessette D."/>
            <person name="Bloom T."/>
            <person name="Blye J."/>
            <person name="Boguslavskiy L."/>
            <person name="Bonnet C."/>
            <person name="Boukhgalter B."/>
            <person name="Bourzgui I."/>
            <person name="Brown A."/>
            <person name="Cahill P."/>
            <person name="Channer S."/>
            <person name="Cheshatsang Y."/>
            <person name="Chuda L."/>
            <person name="Citroen M."/>
            <person name="Collymore A."/>
            <person name="Cooke P."/>
            <person name="Costello M."/>
            <person name="D'Aco K."/>
            <person name="Daza R."/>
            <person name="De Haan G."/>
            <person name="DeGray S."/>
            <person name="DeMaso C."/>
            <person name="Dhargay N."/>
            <person name="Dooley K."/>
            <person name="Dooley E."/>
            <person name="Doricent M."/>
            <person name="Dorje P."/>
            <person name="Dorjee K."/>
            <person name="Dupes A."/>
            <person name="Elong R."/>
            <person name="Falk J."/>
            <person name="Farina A."/>
            <person name="Faro S."/>
            <person name="Ferguson D."/>
            <person name="Fisher S."/>
            <person name="Foley C.D."/>
            <person name="Franke A."/>
            <person name="Friedrich D."/>
            <person name="Gadbois L."/>
            <person name="Gearin G."/>
            <person name="Gearin C.R."/>
            <person name="Giannoukos G."/>
            <person name="Goode T."/>
            <person name="Graham J."/>
            <person name="Grandbois E."/>
            <person name="Grewal S."/>
            <person name="Gyaltsen K."/>
            <person name="Hafez N."/>
            <person name="Hagos B."/>
            <person name="Hall J."/>
            <person name="Henson C."/>
            <person name="Hollinger A."/>
            <person name="Honan T."/>
            <person name="Huard M.D."/>
            <person name="Hughes L."/>
            <person name="Hurhula B."/>
            <person name="Husby M.E."/>
            <person name="Kamat A."/>
            <person name="Kanga B."/>
            <person name="Kashin S."/>
            <person name="Khazanovich D."/>
            <person name="Kisner P."/>
            <person name="Lance K."/>
            <person name="Lara M."/>
            <person name="Lee W."/>
            <person name="Lennon N."/>
            <person name="Letendre F."/>
            <person name="LeVine R."/>
            <person name="Lipovsky A."/>
            <person name="Liu X."/>
            <person name="Liu J."/>
            <person name="Liu S."/>
            <person name="Lokyitsang T."/>
            <person name="Lokyitsang Y."/>
            <person name="Lubonja R."/>
            <person name="Lui A."/>
            <person name="MacDonald P."/>
            <person name="Magnisalis V."/>
            <person name="Maru K."/>
            <person name="Matthews C."/>
            <person name="McCusker W."/>
            <person name="McDonough S."/>
            <person name="Mehta T."/>
            <person name="Meldrim J."/>
            <person name="Meneus L."/>
            <person name="Mihai O."/>
            <person name="Mihalev A."/>
            <person name="Mihova T."/>
            <person name="Mittelman R."/>
            <person name="Mlenga V."/>
            <person name="Montmayeur A."/>
            <person name="Mulrain L."/>
            <person name="Navidi A."/>
            <person name="Naylor J."/>
            <person name="Negash T."/>
            <person name="Nguyen T."/>
            <person name="Nguyen N."/>
            <person name="Nicol R."/>
            <person name="Norbu C."/>
            <person name="Norbu N."/>
            <person name="Novod N."/>
            <person name="O'Neill B."/>
            <person name="Osman S."/>
            <person name="Markiewicz E."/>
            <person name="Oyono O.L."/>
            <person name="Patti C."/>
            <person name="Phunkhang P."/>
            <person name="Pierre F."/>
            <person name="Priest M."/>
            <person name="Raghuraman S."/>
            <person name="Rege F."/>
            <person name="Reyes R."/>
            <person name="Rise C."/>
            <person name="Rogov P."/>
            <person name="Ross K."/>
            <person name="Ryan E."/>
            <person name="Settipalli S."/>
            <person name="Shea T."/>
            <person name="Sherpa N."/>
            <person name="Shi L."/>
            <person name="Shih D."/>
            <person name="Sparrow T."/>
            <person name="Spaulding J."/>
            <person name="Stalker J."/>
            <person name="Stange-Thomann N."/>
            <person name="Stavropoulos S."/>
            <person name="Stone C."/>
            <person name="Strader C."/>
            <person name="Tesfaye S."/>
            <person name="Thomson T."/>
            <person name="Thoulutsang Y."/>
            <person name="Thoulutsang D."/>
            <person name="Topham K."/>
            <person name="Topping I."/>
            <person name="Tsamla T."/>
            <person name="Vassiliev H."/>
            <person name="Vo A."/>
            <person name="Wangchuk T."/>
            <person name="Wangdi T."/>
            <person name="Weiand M."/>
            <person name="Wilkinson J."/>
            <person name="Wilson A."/>
            <person name="Yadav S."/>
            <person name="Young G."/>
            <person name="Yu Q."/>
            <person name="Zembek L."/>
            <person name="Zhong D."/>
            <person name="Zimmer A."/>
            <person name="Zwirko Z."/>
            <person name="Jaffe D.B."/>
            <person name="Alvarez P."/>
            <person name="Brockman W."/>
            <person name="Butler J."/>
            <person name="Chin C."/>
            <person name="Gnerre S."/>
            <person name="Grabherr M."/>
            <person name="Kleber M."/>
            <person name="Mauceli E."/>
            <person name="MacCallum I."/>
        </authorList>
    </citation>
    <scope>NUCLEOTIDE SEQUENCE [LARGE SCALE GENOMIC DNA]</scope>
    <source>
        <strain evidence="3">Tucson 15081-1352.22</strain>
    </source>
</reference>
<evidence type="ECO:0000256" key="1">
    <source>
        <dbReference type="SAM" id="SignalP"/>
    </source>
</evidence>
<gene>
    <name evidence="2" type="primary">Dmoj\GI12406</name>
    <name evidence="2" type="ORF">Dmoj_GI12406</name>
</gene>
<organism evidence="2 3">
    <name type="scientific">Drosophila mojavensis</name>
    <name type="common">Fruit fly</name>
    <dbReference type="NCBI Taxonomy" id="7230"/>
    <lineage>
        <taxon>Eukaryota</taxon>
        <taxon>Metazoa</taxon>
        <taxon>Ecdysozoa</taxon>
        <taxon>Arthropoda</taxon>
        <taxon>Hexapoda</taxon>
        <taxon>Insecta</taxon>
        <taxon>Pterygota</taxon>
        <taxon>Neoptera</taxon>
        <taxon>Endopterygota</taxon>
        <taxon>Diptera</taxon>
        <taxon>Brachycera</taxon>
        <taxon>Muscomorpha</taxon>
        <taxon>Ephydroidea</taxon>
        <taxon>Drosophilidae</taxon>
        <taxon>Drosophila</taxon>
    </lineage>
</organism>
<dbReference type="KEGG" id="dmo:Dmoj_GI12406"/>
<dbReference type="HOGENOM" id="CLU_1706140_0_0_1"/>
<evidence type="ECO:0000313" key="2">
    <source>
        <dbReference type="EMBL" id="EDW17882.1"/>
    </source>
</evidence>
<proteinExistence type="predicted"/>
<keyword evidence="1" id="KW-0732">Signal</keyword>
<sequence>MQQSYLILLVALSFLLAVGDAAYCGGCMESKVACYNRTHYRVCVNNAPIEGGGLLYCGDGKICTDMMDFCWQSLPNDGIEPVCDEYKVNCRKCDYNQMFVCTSRTTFQLCTGYEMSPQVNYCPEGTVCSIDSGDFCVKPCKLPYGRYECDRLEPVN</sequence>
<keyword evidence="3" id="KW-1185">Reference proteome</keyword>
<feature type="chain" id="PRO_5002814842" description="DUF753 domain-containing protein" evidence="1">
    <location>
        <begin position="22"/>
        <end position="156"/>
    </location>
</feature>
<name>B4KZF5_DROMO</name>
<dbReference type="AlphaFoldDB" id="B4KZF5"/>
<protein>
    <recommendedName>
        <fullName evidence="4">DUF753 domain-containing protein</fullName>
    </recommendedName>
</protein>
<accession>B4KZF5</accession>
<dbReference type="Proteomes" id="UP000009192">
    <property type="component" value="Unassembled WGS sequence"/>
</dbReference>
<feature type="signal peptide" evidence="1">
    <location>
        <begin position="1"/>
        <end position="21"/>
    </location>
</feature>
<dbReference type="OrthoDB" id="7998970at2759"/>
<evidence type="ECO:0000313" key="3">
    <source>
        <dbReference type="Proteomes" id="UP000009192"/>
    </source>
</evidence>